<dbReference type="NCBIfam" id="NF002506">
    <property type="entry name" value="PRK01885.1"/>
    <property type="match status" value="1"/>
</dbReference>
<dbReference type="FunFam" id="1.10.287.180:FF:000001">
    <property type="entry name" value="Transcription elongation factor GreA"/>
    <property type="match status" value="1"/>
</dbReference>
<dbReference type="InterPro" id="IPR022691">
    <property type="entry name" value="Tscrpt_elong_fac_GreA/B_N"/>
</dbReference>
<dbReference type="GO" id="GO:0006354">
    <property type="term" value="P:DNA-templated transcription elongation"/>
    <property type="evidence" value="ECO:0007669"/>
    <property type="project" value="TreeGrafter"/>
</dbReference>
<evidence type="ECO:0000313" key="8">
    <source>
        <dbReference type="Proteomes" id="UP000028500"/>
    </source>
</evidence>
<evidence type="ECO:0000313" key="7">
    <source>
        <dbReference type="EMBL" id="CDH19022.1"/>
    </source>
</evidence>
<feature type="domain" description="Transcription elongation factor GreA/GreB N-terminal" evidence="6">
    <location>
        <begin position="5"/>
        <end position="75"/>
    </location>
</feature>
<feature type="domain" description="Transcription elongation factor GreA/GreB C-terminal" evidence="5">
    <location>
        <begin position="82"/>
        <end position="156"/>
    </location>
</feature>
<dbReference type="Proteomes" id="UP000028500">
    <property type="component" value="Unassembled WGS sequence"/>
</dbReference>
<accession>A0A077PEG1</accession>
<keyword evidence="7" id="KW-0251">Elongation factor</keyword>
<name>A0A077PEG1_XENBV</name>
<dbReference type="InterPro" id="IPR036805">
    <property type="entry name" value="Tscrpt_elong_fac_GreA/B_N_sf"/>
</dbReference>
<dbReference type="GO" id="GO:0003677">
    <property type="term" value="F:DNA binding"/>
    <property type="evidence" value="ECO:0007669"/>
    <property type="project" value="UniProtKB-UniRule"/>
</dbReference>
<dbReference type="GO" id="GO:0070063">
    <property type="term" value="F:RNA polymerase binding"/>
    <property type="evidence" value="ECO:0007669"/>
    <property type="project" value="InterPro"/>
</dbReference>
<dbReference type="PROSITE" id="PS00830">
    <property type="entry name" value="GREAB_2"/>
    <property type="match status" value="1"/>
</dbReference>
<dbReference type="HOGENOM" id="CLU_101379_3_0_6"/>
<comment type="caution">
    <text evidence="7">The sequence shown here is derived from an EMBL/GenBank/DDBJ whole genome shotgun (WGS) entry which is preliminary data.</text>
</comment>
<keyword evidence="8" id="KW-1185">Reference proteome</keyword>
<keyword evidence="7" id="KW-0648">Protein biosynthesis</keyword>
<evidence type="ECO:0000259" key="6">
    <source>
        <dbReference type="Pfam" id="PF03449"/>
    </source>
</evidence>
<dbReference type="PROSITE" id="PS00829">
    <property type="entry name" value="GREAB_1"/>
    <property type="match status" value="1"/>
</dbReference>
<dbReference type="InterPro" id="IPR018151">
    <property type="entry name" value="TF_GreA/GreB_CS"/>
</dbReference>
<gene>
    <name evidence="4 7" type="primary">greB</name>
    <name evidence="7" type="ORF">XBKQ1_1840015</name>
</gene>
<dbReference type="InterPro" id="IPR028624">
    <property type="entry name" value="Tscrpt_elong_fac_GreA/B"/>
</dbReference>
<evidence type="ECO:0000256" key="1">
    <source>
        <dbReference type="ARBA" id="ARBA00023015"/>
    </source>
</evidence>
<reference evidence="7" key="1">
    <citation type="submission" date="2013-07" db="EMBL/GenBank/DDBJ databases">
        <title>Sub-species coevolution in mutualistic symbiosis.</title>
        <authorList>
            <person name="Murfin K."/>
            <person name="Klassen J."/>
            <person name="Lee M."/>
            <person name="Forst S."/>
            <person name="Stock P."/>
            <person name="Goodrich-Blair H."/>
        </authorList>
    </citation>
    <scope>NUCLEOTIDE SEQUENCE [LARGE SCALE GENOMIC DNA]</scope>
    <source>
        <strain evidence="7">Kraussei Quebec</strain>
    </source>
</reference>
<evidence type="ECO:0000256" key="4">
    <source>
        <dbReference type="HAMAP-Rule" id="MF_00930"/>
    </source>
</evidence>
<keyword evidence="3 4" id="KW-0804">Transcription</keyword>
<organism evidence="7 8">
    <name type="scientific">Xenorhabdus bovienii str. kraussei Quebec</name>
    <dbReference type="NCBI Taxonomy" id="1398203"/>
    <lineage>
        <taxon>Bacteria</taxon>
        <taxon>Pseudomonadati</taxon>
        <taxon>Pseudomonadota</taxon>
        <taxon>Gammaproteobacteria</taxon>
        <taxon>Enterobacterales</taxon>
        <taxon>Morganellaceae</taxon>
        <taxon>Xenorhabdus</taxon>
    </lineage>
</organism>
<dbReference type="InterPro" id="IPR006358">
    <property type="entry name" value="Tscrpt_elong_fac_GreB"/>
</dbReference>
<dbReference type="HAMAP" id="MF_00105">
    <property type="entry name" value="GreA_GreB"/>
    <property type="match status" value="1"/>
</dbReference>
<keyword evidence="2 4" id="KW-0238">DNA-binding</keyword>
<dbReference type="GO" id="GO:0032784">
    <property type="term" value="P:regulation of DNA-templated transcription elongation"/>
    <property type="evidence" value="ECO:0007669"/>
    <property type="project" value="UniProtKB-UniRule"/>
</dbReference>
<evidence type="ECO:0000256" key="2">
    <source>
        <dbReference type="ARBA" id="ARBA00023125"/>
    </source>
</evidence>
<dbReference type="Pfam" id="PF01272">
    <property type="entry name" value="GreA_GreB"/>
    <property type="match status" value="1"/>
</dbReference>
<dbReference type="PIRSF" id="PIRSF006092">
    <property type="entry name" value="GreA_GreB"/>
    <property type="match status" value="1"/>
</dbReference>
<dbReference type="InterPro" id="IPR001437">
    <property type="entry name" value="Tscrpt_elong_fac_GreA/B_C"/>
</dbReference>
<evidence type="ECO:0000259" key="5">
    <source>
        <dbReference type="Pfam" id="PF01272"/>
    </source>
</evidence>
<dbReference type="FunFam" id="3.10.50.30:FF:000001">
    <property type="entry name" value="Transcription elongation factor GreA"/>
    <property type="match status" value="1"/>
</dbReference>
<dbReference type="EMBL" id="CBSY010000095">
    <property type="protein sequence ID" value="CDH19022.1"/>
    <property type="molecule type" value="Genomic_DNA"/>
</dbReference>
<dbReference type="Gene3D" id="1.10.287.180">
    <property type="entry name" value="Transcription elongation factor, GreA/GreB, N-terminal domain"/>
    <property type="match status" value="1"/>
</dbReference>
<comment type="similarity">
    <text evidence="4">Belongs to the GreA/GreB family. GreB subfamily.</text>
</comment>
<dbReference type="Pfam" id="PF03449">
    <property type="entry name" value="GreA_GreB_N"/>
    <property type="match status" value="1"/>
</dbReference>
<dbReference type="PANTHER" id="PTHR30437:SF6">
    <property type="entry name" value="TRANSCRIPTION ELONGATION FACTOR GREB"/>
    <property type="match status" value="1"/>
</dbReference>
<dbReference type="GO" id="GO:0003746">
    <property type="term" value="F:translation elongation factor activity"/>
    <property type="evidence" value="ECO:0007669"/>
    <property type="project" value="UniProtKB-KW"/>
</dbReference>
<dbReference type="OrthoDB" id="5511940at2"/>
<dbReference type="HAMAP" id="MF_00930">
    <property type="entry name" value="GreB"/>
    <property type="match status" value="1"/>
</dbReference>
<dbReference type="Gene3D" id="3.10.50.30">
    <property type="entry name" value="Transcription elongation factor, GreA/GreB, C-terminal domain"/>
    <property type="match status" value="1"/>
</dbReference>
<evidence type="ECO:0000256" key="3">
    <source>
        <dbReference type="ARBA" id="ARBA00023163"/>
    </source>
</evidence>
<dbReference type="SUPFAM" id="SSF54534">
    <property type="entry name" value="FKBP-like"/>
    <property type="match status" value="1"/>
</dbReference>
<dbReference type="RefSeq" id="WP_038246698.1">
    <property type="nucleotide sequence ID" value="NZ_CAWLZI010000173.1"/>
</dbReference>
<sequence length="164" mass="18938">MAKSNYITREGWHALDQELKYLWKVERPNVTQAVSDAAALGDRSENAEYIYGKKRLREIDRRVRFLSKRLDALQIVDPDPRQEGKVFFGAWVKVENEKAEEHIFRLVGPDEFDPAKKWISIDSPVARALLGKQVDDEITVMTPNGMAIYWILEIGYRPLGVSLY</sequence>
<dbReference type="PANTHER" id="PTHR30437">
    <property type="entry name" value="TRANSCRIPTION ELONGATION FACTOR GREA"/>
    <property type="match status" value="1"/>
</dbReference>
<dbReference type="InterPro" id="IPR036953">
    <property type="entry name" value="GreA/GreB_C_sf"/>
</dbReference>
<dbReference type="SUPFAM" id="SSF46557">
    <property type="entry name" value="GreA transcript cleavage protein, N-terminal domain"/>
    <property type="match status" value="1"/>
</dbReference>
<dbReference type="InterPro" id="IPR023459">
    <property type="entry name" value="Tscrpt_elong_fac_GreA/B_fam"/>
</dbReference>
<protein>
    <recommendedName>
        <fullName evidence="4">Transcription elongation factor GreB</fullName>
    </recommendedName>
    <alternativeName>
        <fullName evidence="4">Transcript cleavage factor GreB</fullName>
    </alternativeName>
</protein>
<dbReference type="AlphaFoldDB" id="A0A077PEG1"/>
<keyword evidence="1 4" id="KW-0805">Transcription regulation</keyword>
<comment type="function">
    <text evidence="4">Necessary for efficient RNA polymerase transcription elongation past template-encoded arresting sites. The arresting sites in DNA have the property of trapping a certain fraction of elongating RNA polymerases that pass through, resulting in locked ternary complexes. Cleavage of the nascent transcript by cleavage factors such as GreA or GreB allows the resumption of elongation from the new 3'terminus. GreB releases sequences of up to 9 nucleotides in length.</text>
</comment>
<proteinExistence type="inferred from homology"/>
<dbReference type="NCBIfam" id="TIGR01461">
    <property type="entry name" value="greB"/>
    <property type="match status" value="1"/>
</dbReference>